<dbReference type="EMBL" id="UZAH01037272">
    <property type="protein sequence ID" value="VDP48832.1"/>
    <property type="molecule type" value="Genomic_DNA"/>
</dbReference>
<dbReference type="OrthoDB" id="195679at2759"/>
<dbReference type="GO" id="GO:0005886">
    <property type="term" value="C:plasma membrane"/>
    <property type="evidence" value="ECO:0007669"/>
    <property type="project" value="TreeGrafter"/>
</dbReference>
<evidence type="ECO:0000259" key="1">
    <source>
        <dbReference type="Pfam" id="PF00168"/>
    </source>
</evidence>
<protein>
    <submittedName>
        <fullName evidence="4">C2 domain-containing protein</fullName>
    </submittedName>
</protein>
<dbReference type="PANTHER" id="PTHR45716">
    <property type="entry name" value="BITESIZE, ISOFORM I"/>
    <property type="match status" value="1"/>
</dbReference>
<dbReference type="PANTHER" id="PTHR45716:SF2">
    <property type="entry name" value="BITESIZE, ISOFORM I"/>
    <property type="match status" value="1"/>
</dbReference>
<organism evidence="3 4">
    <name type="scientific">Heligmosomoides polygyrus</name>
    <name type="common">Parasitic roundworm</name>
    <dbReference type="NCBI Taxonomy" id="6339"/>
    <lineage>
        <taxon>Eukaryota</taxon>
        <taxon>Metazoa</taxon>
        <taxon>Ecdysozoa</taxon>
        <taxon>Nematoda</taxon>
        <taxon>Chromadorea</taxon>
        <taxon>Rhabditida</taxon>
        <taxon>Rhabditina</taxon>
        <taxon>Rhabditomorpha</taxon>
        <taxon>Strongyloidea</taxon>
        <taxon>Heligmosomidae</taxon>
        <taxon>Heligmosomoides</taxon>
    </lineage>
</organism>
<gene>
    <name evidence="2" type="ORF">HPBE_LOCUS25055</name>
</gene>
<dbReference type="InterPro" id="IPR035892">
    <property type="entry name" value="C2_domain_sf"/>
</dbReference>
<dbReference type="Gene3D" id="2.60.40.150">
    <property type="entry name" value="C2 domain"/>
    <property type="match status" value="1"/>
</dbReference>
<evidence type="ECO:0000313" key="3">
    <source>
        <dbReference type="Proteomes" id="UP000050761"/>
    </source>
</evidence>
<dbReference type="GO" id="GO:0042043">
    <property type="term" value="F:neurexin family protein binding"/>
    <property type="evidence" value="ECO:0007669"/>
    <property type="project" value="TreeGrafter"/>
</dbReference>
<accession>A0A183GQT6</accession>
<proteinExistence type="predicted"/>
<dbReference type="AlphaFoldDB" id="A0A183GQT6"/>
<reference evidence="4" key="2">
    <citation type="submission" date="2019-09" db="UniProtKB">
        <authorList>
            <consortium name="WormBaseParasite"/>
        </authorList>
    </citation>
    <scope>IDENTIFICATION</scope>
</reference>
<dbReference type="InterPro" id="IPR000008">
    <property type="entry name" value="C2_dom"/>
</dbReference>
<sequence length="219" mass="25889">MKLKKFGCENFYLVKRHRYEAHRSIGRIQAVAHLVDSVETGAVMKTLFYRISKSEVERYQLVVSVWHKDLLTQNSPIGEATISLRDYDWESSNPTWYHLEAKAEVPPDPSPWKMGSAIAHIRLTFSLWDRERRLGPLSLLLRDVHFSEMPQIQAAHRHGILVASAKLYFNEKQMERRRSESRRRDRAENQWNWSTTFPRQNLNDLHLRYVYGRNIPTSQ</sequence>
<evidence type="ECO:0000313" key="4">
    <source>
        <dbReference type="WBParaSite" id="HPBE_0002505601-mRNA-1"/>
    </source>
</evidence>
<dbReference type="GO" id="GO:0070382">
    <property type="term" value="C:exocytic vesicle"/>
    <property type="evidence" value="ECO:0007669"/>
    <property type="project" value="TreeGrafter"/>
</dbReference>
<dbReference type="GO" id="GO:0006887">
    <property type="term" value="P:exocytosis"/>
    <property type="evidence" value="ECO:0007669"/>
    <property type="project" value="TreeGrafter"/>
</dbReference>
<dbReference type="Proteomes" id="UP000050761">
    <property type="component" value="Unassembled WGS sequence"/>
</dbReference>
<evidence type="ECO:0000313" key="2">
    <source>
        <dbReference type="EMBL" id="VDP48832.1"/>
    </source>
</evidence>
<accession>A0A3P8DBZ0</accession>
<dbReference type="SUPFAM" id="SSF49562">
    <property type="entry name" value="C2 domain (Calcium/lipid-binding domain, CaLB)"/>
    <property type="match status" value="1"/>
</dbReference>
<name>A0A183GQT6_HELPZ</name>
<feature type="domain" description="C2" evidence="1">
    <location>
        <begin position="50"/>
        <end position="99"/>
    </location>
</feature>
<reference evidence="2 3" key="1">
    <citation type="submission" date="2018-11" db="EMBL/GenBank/DDBJ databases">
        <authorList>
            <consortium name="Pathogen Informatics"/>
        </authorList>
    </citation>
    <scope>NUCLEOTIDE SEQUENCE [LARGE SCALE GENOMIC DNA]</scope>
</reference>
<dbReference type="Pfam" id="PF00168">
    <property type="entry name" value="C2"/>
    <property type="match status" value="1"/>
</dbReference>
<dbReference type="WBParaSite" id="HPBE_0002505601-mRNA-1">
    <property type="protein sequence ID" value="HPBE_0002505601-mRNA-1"/>
    <property type="gene ID" value="HPBE_0002505601"/>
</dbReference>
<keyword evidence="3" id="KW-1185">Reference proteome</keyword>